<gene>
    <name evidence="4" type="ORF">ENT92_02585</name>
    <name evidence="3" type="ORF">ENU14_06805</name>
</gene>
<dbReference type="EMBL" id="DTBJ01000057">
    <property type="protein sequence ID" value="HGM59274.1"/>
    <property type="molecule type" value="Genomic_DNA"/>
</dbReference>
<proteinExistence type="predicted"/>
<dbReference type="Gene3D" id="2.30.40.10">
    <property type="entry name" value="Urease, subunit C, domain 1"/>
    <property type="match status" value="1"/>
</dbReference>
<evidence type="ECO:0000259" key="2">
    <source>
        <dbReference type="Pfam" id="PF01979"/>
    </source>
</evidence>
<dbReference type="AlphaFoldDB" id="A0A7C4D852"/>
<dbReference type="InterPro" id="IPR006680">
    <property type="entry name" value="Amidohydro-rel"/>
</dbReference>
<comment type="caution">
    <text evidence="3">The sequence shown here is derived from an EMBL/GenBank/DDBJ whole genome shotgun (WGS) entry which is preliminary data.</text>
</comment>
<sequence length="463" mass="53001">MRNSVDILISNGLIVTMDSERRVVSNGYVAVSNGRIVDVGKGDGRDKYIAEEHIDARKSIVMPGLMCAHTHFYGLLLNGCPWLNKIEYPTDFIQKLQRVWWVLDNFITHEDAYVSALVGSMRFLRSGVTFFFDNISAPNSIDRILDSIEKAVLEIGIRGYLSFESTQRRSYEEGFKGLRENERFIIKNNLDPDNLVKGAIFLHSCFTVSDDLLIEARRLADKYNAIISIHVEEGLIDVYHNMERYGIRPVERMYKLGFLNKDVILVHVVNTTTDELKIVSKTGSHVAHNPMSNMLNAVGVARIPEMIELGINIGLGNDGYVFDQFENMRAAYLIHKLWYRDPRLITPLQVLEMSTVNTAKMFKVDNELASIEIGKKADILIIKPEHPSTPVNENTVYHHIVNYVNSRDVDTVIVNGNIVLKNKKIVRIDEEKAIEYATRVVEKLWDRLMEKGVYKIDYYVDRK</sequence>
<accession>A0A7C4D852</accession>
<dbReference type="GO" id="GO:0016810">
    <property type="term" value="F:hydrolase activity, acting on carbon-nitrogen (but not peptide) bonds"/>
    <property type="evidence" value="ECO:0007669"/>
    <property type="project" value="InterPro"/>
</dbReference>
<evidence type="ECO:0000313" key="3">
    <source>
        <dbReference type="EMBL" id="HGM59274.1"/>
    </source>
</evidence>
<keyword evidence="1 3" id="KW-0378">Hydrolase</keyword>
<dbReference type="InterPro" id="IPR032466">
    <property type="entry name" value="Metal_Hydrolase"/>
</dbReference>
<dbReference type="SUPFAM" id="SSF51556">
    <property type="entry name" value="Metallo-dependent hydrolases"/>
    <property type="match status" value="1"/>
</dbReference>
<name>A0A7C4D852_STAMA</name>
<dbReference type="EMBL" id="DTAN01000102">
    <property type="protein sequence ID" value="HGU65087.1"/>
    <property type="molecule type" value="Genomic_DNA"/>
</dbReference>
<protein>
    <submittedName>
        <fullName evidence="3">Amidohydrolase</fullName>
    </submittedName>
</protein>
<dbReference type="InterPro" id="IPR011059">
    <property type="entry name" value="Metal-dep_hydrolase_composite"/>
</dbReference>
<dbReference type="PANTHER" id="PTHR43794">
    <property type="entry name" value="AMINOHYDROLASE SSNA-RELATED"/>
    <property type="match status" value="1"/>
</dbReference>
<reference evidence="3" key="1">
    <citation type="journal article" date="2020" name="mSystems">
        <title>Genome- and Community-Level Interaction Insights into Carbon Utilization and Element Cycling Functions of Hydrothermarchaeota in Hydrothermal Sediment.</title>
        <authorList>
            <person name="Zhou Z."/>
            <person name="Liu Y."/>
            <person name="Xu W."/>
            <person name="Pan J."/>
            <person name="Luo Z.H."/>
            <person name="Li M."/>
        </authorList>
    </citation>
    <scope>NUCLEOTIDE SEQUENCE [LARGE SCALE GENOMIC DNA]</scope>
    <source>
        <strain evidence="4">SpSt-622</strain>
        <strain evidence="3">SpSt-642</strain>
    </source>
</reference>
<dbReference type="CDD" id="cd01298">
    <property type="entry name" value="ATZ_TRZ_like"/>
    <property type="match status" value="1"/>
</dbReference>
<dbReference type="Pfam" id="PF01979">
    <property type="entry name" value="Amidohydro_1"/>
    <property type="match status" value="1"/>
</dbReference>
<evidence type="ECO:0000313" key="4">
    <source>
        <dbReference type="EMBL" id="HGU65087.1"/>
    </source>
</evidence>
<dbReference type="InterPro" id="IPR050287">
    <property type="entry name" value="MTA/SAH_deaminase"/>
</dbReference>
<evidence type="ECO:0000256" key="1">
    <source>
        <dbReference type="ARBA" id="ARBA00022801"/>
    </source>
</evidence>
<dbReference type="PANTHER" id="PTHR43794:SF11">
    <property type="entry name" value="AMIDOHYDROLASE-RELATED DOMAIN-CONTAINING PROTEIN"/>
    <property type="match status" value="1"/>
</dbReference>
<organism evidence="3">
    <name type="scientific">Staphylothermus marinus</name>
    <dbReference type="NCBI Taxonomy" id="2280"/>
    <lineage>
        <taxon>Archaea</taxon>
        <taxon>Thermoproteota</taxon>
        <taxon>Thermoprotei</taxon>
        <taxon>Desulfurococcales</taxon>
        <taxon>Desulfurococcaceae</taxon>
        <taxon>Staphylothermus</taxon>
    </lineage>
</organism>
<dbReference type="SUPFAM" id="SSF51338">
    <property type="entry name" value="Composite domain of metallo-dependent hydrolases"/>
    <property type="match status" value="1"/>
</dbReference>
<dbReference type="Gene3D" id="3.20.20.140">
    <property type="entry name" value="Metal-dependent hydrolases"/>
    <property type="match status" value="1"/>
</dbReference>
<feature type="domain" description="Amidohydrolase-related" evidence="2">
    <location>
        <begin position="60"/>
        <end position="419"/>
    </location>
</feature>